<evidence type="ECO:0000259" key="1">
    <source>
        <dbReference type="Pfam" id="PF24626"/>
    </source>
</evidence>
<evidence type="ECO:0000313" key="3">
    <source>
        <dbReference type="Proteomes" id="UP000237105"/>
    </source>
</evidence>
<gene>
    <name evidence="2" type="ORF">PanWU01x14_179740</name>
</gene>
<reference evidence="3" key="1">
    <citation type="submission" date="2016-06" db="EMBL/GenBank/DDBJ databases">
        <title>Parallel loss of symbiosis genes in relatives of nitrogen-fixing non-legume Parasponia.</title>
        <authorList>
            <person name="Van Velzen R."/>
            <person name="Holmer R."/>
            <person name="Bu F."/>
            <person name="Rutten L."/>
            <person name="Van Zeijl A."/>
            <person name="Liu W."/>
            <person name="Santuari L."/>
            <person name="Cao Q."/>
            <person name="Sharma T."/>
            <person name="Shen D."/>
            <person name="Roswanjaya Y."/>
            <person name="Wardhani T."/>
            <person name="Kalhor M.S."/>
            <person name="Jansen J."/>
            <person name="Van den Hoogen J."/>
            <person name="Gungor B."/>
            <person name="Hartog M."/>
            <person name="Hontelez J."/>
            <person name="Verver J."/>
            <person name="Yang W.-C."/>
            <person name="Schijlen E."/>
            <person name="Repin R."/>
            <person name="Schilthuizen M."/>
            <person name="Schranz E."/>
            <person name="Heidstra R."/>
            <person name="Miyata K."/>
            <person name="Fedorova E."/>
            <person name="Kohlen W."/>
            <person name="Bisseling T."/>
            <person name="Smit S."/>
            <person name="Geurts R."/>
        </authorList>
    </citation>
    <scope>NUCLEOTIDE SEQUENCE [LARGE SCALE GENOMIC DNA]</scope>
    <source>
        <strain evidence="3">cv. WU1-14</strain>
    </source>
</reference>
<accession>A0A2P5C6P5</accession>
<dbReference type="InterPro" id="IPR016197">
    <property type="entry name" value="Chromo-like_dom_sf"/>
</dbReference>
<dbReference type="OrthoDB" id="1931063at2759"/>
<comment type="caution">
    <text evidence="2">The sequence shown here is derived from an EMBL/GenBank/DDBJ whole genome shotgun (WGS) entry which is preliminary data.</text>
</comment>
<evidence type="ECO:0000313" key="2">
    <source>
        <dbReference type="EMBL" id="PON56756.1"/>
    </source>
</evidence>
<feature type="domain" description="Tf2-1-like SH3-like" evidence="1">
    <location>
        <begin position="5"/>
        <end position="55"/>
    </location>
</feature>
<dbReference type="Pfam" id="PF24626">
    <property type="entry name" value="SH3_Tf2-1"/>
    <property type="match status" value="1"/>
</dbReference>
<dbReference type="PANTHER" id="PTHR46148">
    <property type="entry name" value="CHROMO DOMAIN-CONTAINING PROTEIN"/>
    <property type="match status" value="1"/>
</dbReference>
<dbReference type="Proteomes" id="UP000237105">
    <property type="component" value="Unassembled WGS sequence"/>
</dbReference>
<sequence>MKCVMRFRKKGKLSPRFIGPYEILEKVGNVAYRLALPQELSSIYNVFHVSMLRKYISDPSHILSQVPLELNLKFSCEERPIHILDRKEKELRNKKNPLVKVLWRNHSVEEATWEREEKIRINIQNCLVSKFRGRNFY</sequence>
<keyword evidence="3" id="KW-1185">Reference proteome</keyword>
<name>A0A2P5C6P5_PARAD</name>
<proteinExistence type="predicted"/>
<dbReference type="InterPro" id="IPR056924">
    <property type="entry name" value="SH3_Tf2-1"/>
</dbReference>
<dbReference type="EMBL" id="JXTB01000168">
    <property type="protein sequence ID" value="PON56756.1"/>
    <property type="molecule type" value="Genomic_DNA"/>
</dbReference>
<dbReference type="PANTHER" id="PTHR46148:SF57">
    <property type="entry name" value="OS12G0499874 PROTEIN"/>
    <property type="match status" value="1"/>
</dbReference>
<organism evidence="2 3">
    <name type="scientific">Parasponia andersonii</name>
    <name type="common">Sponia andersonii</name>
    <dbReference type="NCBI Taxonomy" id="3476"/>
    <lineage>
        <taxon>Eukaryota</taxon>
        <taxon>Viridiplantae</taxon>
        <taxon>Streptophyta</taxon>
        <taxon>Embryophyta</taxon>
        <taxon>Tracheophyta</taxon>
        <taxon>Spermatophyta</taxon>
        <taxon>Magnoliopsida</taxon>
        <taxon>eudicotyledons</taxon>
        <taxon>Gunneridae</taxon>
        <taxon>Pentapetalae</taxon>
        <taxon>rosids</taxon>
        <taxon>fabids</taxon>
        <taxon>Rosales</taxon>
        <taxon>Cannabaceae</taxon>
        <taxon>Parasponia</taxon>
    </lineage>
</organism>
<dbReference type="SUPFAM" id="SSF54160">
    <property type="entry name" value="Chromo domain-like"/>
    <property type="match status" value="1"/>
</dbReference>
<protein>
    <submittedName>
        <fullName evidence="2">Chromo domain containing protein</fullName>
    </submittedName>
</protein>
<dbReference type="AlphaFoldDB" id="A0A2P5C6P5"/>